<dbReference type="AlphaFoldDB" id="A0A5S9F2E0"/>
<dbReference type="OrthoDB" id="5679649at2"/>
<protein>
    <recommendedName>
        <fullName evidence="3">YceK/YidQ family lipoprotein</fullName>
    </recommendedName>
</protein>
<dbReference type="EMBL" id="AP019860">
    <property type="protein sequence ID" value="BBM82294.1"/>
    <property type="molecule type" value="Genomic_DNA"/>
</dbReference>
<keyword evidence="2" id="KW-1185">Reference proteome</keyword>
<reference evidence="1 2" key="1">
    <citation type="submission" date="2019-08" db="EMBL/GenBank/DDBJ databases">
        <title>Complete genome sequence of Candidatus Uab amorphum.</title>
        <authorList>
            <person name="Shiratori T."/>
            <person name="Suzuki S."/>
            <person name="Kakizawa Y."/>
            <person name="Ishida K."/>
        </authorList>
    </citation>
    <scope>NUCLEOTIDE SEQUENCE [LARGE SCALE GENOMIC DNA]</scope>
    <source>
        <strain evidence="1 2">SRT547</strain>
    </source>
</reference>
<name>A0A5S9F2E0_UABAM</name>
<dbReference type="KEGG" id="uam:UABAM_00637"/>
<evidence type="ECO:0000313" key="1">
    <source>
        <dbReference type="EMBL" id="BBM82294.1"/>
    </source>
</evidence>
<dbReference type="PROSITE" id="PS51257">
    <property type="entry name" value="PROKAR_LIPOPROTEIN"/>
    <property type="match status" value="1"/>
</dbReference>
<dbReference type="Proteomes" id="UP000326354">
    <property type="component" value="Chromosome"/>
</dbReference>
<gene>
    <name evidence="1" type="ORF">UABAM_00637</name>
</gene>
<dbReference type="InterPro" id="IPR010780">
    <property type="entry name" value="DUF1375"/>
</dbReference>
<evidence type="ECO:0000313" key="2">
    <source>
        <dbReference type="Proteomes" id="UP000326354"/>
    </source>
</evidence>
<organism evidence="1 2">
    <name type="scientific">Uabimicrobium amorphum</name>
    <dbReference type="NCBI Taxonomy" id="2596890"/>
    <lineage>
        <taxon>Bacteria</taxon>
        <taxon>Pseudomonadati</taxon>
        <taxon>Planctomycetota</taxon>
        <taxon>Candidatus Uabimicrobiia</taxon>
        <taxon>Candidatus Uabimicrobiales</taxon>
        <taxon>Candidatus Uabimicrobiaceae</taxon>
        <taxon>Candidatus Uabimicrobium</taxon>
    </lineage>
</organism>
<dbReference type="RefSeq" id="WP_151966543.1">
    <property type="nucleotide sequence ID" value="NZ_AP019860.1"/>
</dbReference>
<dbReference type="Pfam" id="PF07119">
    <property type="entry name" value="DUF1375"/>
    <property type="match status" value="1"/>
</dbReference>
<accession>A0A5S9F2E0</accession>
<evidence type="ECO:0008006" key="3">
    <source>
        <dbReference type="Google" id="ProtNLM"/>
    </source>
</evidence>
<sequence length="102" mass="11308">MKKIILYTIMITLCGCGTMTNLGRPASLSADYDNTTEKYIEYYGGVGFDIDLLDESIALGIIDMPFSLVFDTATLPVVFFIKSSAQFAAYEKETVHPQATQY</sequence>
<proteinExistence type="predicted"/>